<organism evidence="3 4">
    <name type="scientific">Paenibacillus hexagrammi</name>
    <dbReference type="NCBI Taxonomy" id="2908839"/>
    <lineage>
        <taxon>Bacteria</taxon>
        <taxon>Bacillati</taxon>
        <taxon>Bacillota</taxon>
        <taxon>Bacilli</taxon>
        <taxon>Bacillales</taxon>
        <taxon>Paenibacillaceae</taxon>
        <taxon>Paenibacillus</taxon>
    </lineage>
</organism>
<evidence type="ECO:0000313" key="3">
    <source>
        <dbReference type="EMBL" id="UJF36417.1"/>
    </source>
</evidence>
<keyword evidence="4" id="KW-1185">Reference proteome</keyword>
<dbReference type="InterPro" id="IPR001119">
    <property type="entry name" value="SLH_dom"/>
</dbReference>
<dbReference type="RefSeq" id="WP_235122967.1">
    <property type="nucleotide sequence ID" value="NZ_CP090978.1"/>
</dbReference>
<sequence>MKNLMKRIWIVGMSAAIYALNMHPVLAEDISFRDIPTDFWGFSSIRWAVESKIVEGYSDDTFRPDQPVTGTEFIAMLIRCYQADSVKQEAAGSSDWSDAYVTYWSRLGWGVADQHPLSRGQAAIFAVNAAGKNYVMNDAIQYVLDHHIAEGKTSHSIDGFLQEDLLTRAEAVTFIQKLKESNMSLASKVVVPTITYTIKNMLTVELPASWEGKYEVESAISEDTAETFDFFNKDNREYGGLLFTIKIWPKERWEANEDLTGIVKISKIGEFGDQAVTISFPSDVNFSLDDANLKQQYQDMYEDIKNQNVIITILQP</sequence>
<reference evidence="3 4" key="1">
    <citation type="journal article" date="2024" name="Int. J. Syst. Evol. Microbiol.">
        <title>Paenibacillus hexagrammi sp. nov., a novel bacterium isolated from the gut content of Hexagrammos agrammus.</title>
        <authorList>
            <person name="Jung H.K."/>
            <person name="Kim D.G."/>
            <person name="Zin H."/>
            <person name="Park J."/>
            <person name="Jung H."/>
            <person name="Kim Y.O."/>
            <person name="Kong H.J."/>
            <person name="Kim J.W."/>
            <person name="Kim Y.S."/>
        </authorList>
    </citation>
    <scope>NUCLEOTIDE SEQUENCE [LARGE SCALE GENOMIC DNA]</scope>
    <source>
        <strain evidence="3 4">YPD9-1</strain>
    </source>
</reference>
<dbReference type="PROSITE" id="PS51272">
    <property type="entry name" value="SLH"/>
    <property type="match status" value="1"/>
</dbReference>
<evidence type="ECO:0000256" key="1">
    <source>
        <dbReference type="SAM" id="SignalP"/>
    </source>
</evidence>
<name>A0ABY3STY9_9BACL</name>
<feature type="chain" id="PRO_5047154078" evidence="1">
    <location>
        <begin position="28"/>
        <end position="316"/>
    </location>
</feature>
<keyword evidence="1" id="KW-0732">Signal</keyword>
<feature type="signal peptide" evidence="1">
    <location>
        <begin position="1"/>
        <end position="27"/>
    </location>
</feature>
<accession>A0ABY3STY9</accession>
<evidence type="ECO:0000313" key="4">
    <source>
        <dbReference type="Proteomes" id="UP001649230"/>
    </source>
</evidence>
<proteinExistence type="predicted"/>
<gene>
    <name evidence="3" type="ORF">L0M14_19660</name>
</gene>
<dbReference type="EMBL" id="CP090978">
    <property type="protein sequence ID" value="UJF36417.1"/>
    <property type="molecule type" value="Genomic_DNA"/>
</dbReference>
<dbReference type="Proteomes" id="UP001649230">
    <property type="component" value="Chromosome"/>
</dbReference>
<feature type="domain" description="SLH" evidence="2">
    <location>
        <begin position="28"/>
        <end position="91"/>
    </location>
</feature>
<evidence type="ECO:0000259" key="2">
    <source>
        <dbReference type="PROSITE" id="PS51272"/>
    </source>
</evidence>
<dbReference type="Pfam" id="PF00395">
    <property type="entry name" value="SLH"/>
    <property type="match status" value="1"/>
</dbReference>
<protein>
    <submittedName>
        <fullName evidence="3">S-layer homology domain-containing protein</fullName>
    </submittedName>
</protein>